<dbReference type="KEGG" id="gwc:GWCH70_0473"/>
<proteinExistence type="predicted"/>
<gene>
    <name evidence="2" type="ordered locus">GWCH70_0473</name>
</gene>
<name>C5D5T6_GEOSW</name>
<dbReference type="InterPro" id="IPR025572">
    <property type="entry name" value="YgaB"/>
</dbReference>
<feature type="coiled-coil region" evidence="1">
    <location>
        <begin position="21"/>
        <end position="71"/>
    </location>
</feature>
<accession>C5D5T6</accession>
<dbReference type="AlphaFoldDB" id="C5D5T6"/>
<sequence length="90" mass="10972">METFERLVGEQLKTMEQLLFLQSEIERCQEIEKQLIEMQQEAKLQSIQEEIQQMKLRLKEIQQTFEKQTEEVILSYQNQYRRTCEPSSTR</sequence>
<evidence type="ECO:0000313" key="2">
    <source>
        <dbReference type="EMBL" id="ACS23384.1"/>
    </source>
</evidence>
<dbReference type="EMBL" id="CP001638">
    <property type="protein sequence ID" value="ACS23384.1"/>
    <property type="molecule type" value="Genomic_DNA"/>
</dbReference>
<dbReference type="OrthoDB" id="2942102at2"/>
<dbReference type="Pfam" id="PF14182">
    <property type="entry name" value="YgaB"/>
    <property type="match status" value="1"/>
</dbReference>
<organism evidence="2">
    <name type="scientific">Geobacillus sp. (strain WCH70)</name>
    <dbReference type="NCBI Taxonomy" id="471223"/>
    <lineage>
        <taxon>Bacteria</taxon>
        <taxon>Bacillati</taxon>
        <taxon>Bacillota</taxon>
        <taxon>Bacilli</taxon>
        <taxon>Bacillales</taxon>
        <taxon>Anoxybacillaceae</taxon>
        <taxon>Geobacillus</taxon>
    </lineage>
</organism>
<dbReference type="HOGENOM" id="CLU_175312_1_0_9"/>
<keyword evidence="1" id="KW-0175">Coiled coil</keyword>
<evidence type="ECO:0000256" key="1">
    <source>
        <dbReference type="SAM" id="Coils"/>
    </source>
</evidence>
<dbReference type="eggNOG" id="ENOG5034894">
    <property type="taxonomic scope" value="Bacteria"/>
</dbReference>
<reference evidence="2" key="1">
    <citation type="submission" date="2009-06" db="EMBL/GenBank/DDBJ databases">
        <title>Complete sequence of chromosome of Geopacillus sp. WCH70.</title>
        <authorList>
            <consortium name="US DOE Joint Genome Institute"/>
            <person name="Lucas S."/>
            <person name="Copeland A."/>
            <person name="Lapidus A."/>
            <person name="Glavina del Rio T."/>
            <person name="Dalin E."/>
            <person name="Tice H."/>
            <person name="Bruce D."/>
            <person name="Goodwin L."/>
            <person name="Pitluck S."/>
            <person name="Chertkov O."/>
            <person name="Brettin T."/>
            <person name="Detter J.C."/>
            <person name="Han C."/>
            <person name="Larimer F."/>
            <person name="Land M."/>
            <person name="Hauser L."/>
            <person name="Kyrpides N."/>
            <person name="Mikhailova N."/>
            <person name="Brumm P."/>
            <person name="Mead D.A."/>
            <person name="Richardson P."/>
        </authorList>
    </citation>
    <scope>NUCLEOTIDE SEQUENCE [LARGE SCALE GENOMIC DNA]</scope>
    <source>
        <strain evidence="2">WCH70</strain>
    </source>
</reference>
<protein>
    <submittedName>
        <fullName evidence="2">YgaB</fullName>
    </submittedName>
</protein>
<dbReference type="STRING" id="471223.GWCH70_0473"/>